<dbReference type="PROSITE" id="PS51257">
    <property type="entry name" value="PROKAR_LIPOPROTEIN"/>
    <property type="match status" value="1"/>
</dbReference>
<evidence type="ECO:0008006" key="3">
    <source>
        <dbReference type="Google" id="ProtNLM"/>
    </source>
</evidence>
<dbReference type="AlphaFoldDB" id="A0A0V8JRH2"/>
<comment type="caution">
    <text evidence="1">The sequence shown here is derived from an EMBL/GenBank/DDBJ whole genome shotgun (WGS) entry which is preliminary data.</text>
</comment>
<sequence>MKKWLIGILASTSLALGGCSMLEGANDALTYVNEATDYVQEAKTFAEEAPELAQQAITDSKAAAEFETKLEDMKGEIESFNELNAPELAADLHNQVLEQNEKALDGINTYLENIEGGKLDPAALENTELFQSIQDISRIVKQIEDLGL</sequence>
<proteinExistence type="predicted"/>
<protein>
    <recommendedName>
        <fullName evidence="3">Lipoprotein</fullName>
    </recommendedName>
</protein>
<organism evidence="1 2">
    <name type="scientific">Priestia veravalensis</name>
    <dbReference type="NCBI Taxonomy" id="1414648"/>
    <lineage>
        <taxon>Bacteria</taxon>
        <taxon>Bacillati</taxon>
        <taxon>Bacillota</taxon>
        <taxon>Bacilli</taxon>
        <taxon>Bacillales</taxon>
        <taxon>Bacillaceae</taxon>
        <taxon>Priestia</taxon>
    </lineage>
</organism>
<dbReference type="InterPro" id="IPR045956">
    <property type="entry name" value="DUF6376"/>
</dbReference>
<gene>
    <name evidence="1" type="ORF">AS180_02585</name>
</gene>
<reference evidence="1 2" key="1">
    <citation type="submission" date="2015-11" db="EMBL/GenBank/DDBJ databases">
        <title>Bacillus caseinolyticus sp nov.</title>
        <authorList>
            <person name="Dastager S.G."/>
            <person name="Mawlankar R."/>
        </authorList>
    </citation>
    <scope>NUCLEOTIDE SEQUENCE [LARGE SCALE GENOMIC DNA]</scope>
    <source>
        <strain evidence="1 2">SGD-V-76</strain>
    </source>
</reference>
<keyword evidence="2" id="KW-1185">Reference proteome</keyword>
<accession>A0A0V8JRH2</accession>
<evidence type="ECO:0000313" key="2">
    <source>
        <dbReference type="Proteomes" id="UP000053681"/>
    </source>
</evidence>
<name>A0A0V8JRH2_9BACI</name>
<dbReference type="RefSeq" id="WP_062686314.1">
    <property type="nucleotide sequence ID" value="NZ_KQ758628.1"/>
</dbReference>
<dbReference type="EMBL" id="LNQP01000005">
    <property type="protein sequence ID" value="KSU89453.1"/>
    <property type="molecule type" value="Genomic_DNA"/>
</dbReference>
<evidence type="ECO:0000313" key="1">
    <source>
        <dbReference type="EMBL" id="KSU89453.1"/>
    </source>
</evidence>
<dbReference type="Proteomes" id="UP000053681">
    <property type="component" value="Unassembled WGS sequence"/>
</dbReference>
<dbReference type="Pfam" id="PF19903">
    <property type="entry name" value="DUF6376"/>
    <property type="match status" value="1"/>
</dbReference>